<comment type="subcellular location">
    <subcellularLocation>
        <location evidence="1">Cell inner membrane</location>
        <topology evidence="1">Peripheral membrane protein</topology>
    </subcellularLocation>
</comment>
<keyword evidence="5" id="KW-0547">Nucleotide-binding</keyword>
<reference evidence="11 12" key="1">
    <citation type="submission" date="2016-10" db="EMBL/GenBank/DDBJ databases">
        <authorList>
            <person name="de Groot N.N."/>
        </authorList>
    </citation>
    <scope>NUCLEOTIDE SEQUENCE [LARGE SCALE GENOMIC DNA]</scope>
    <source>
        <strain evidence="11 12">CGMCC 1.10228</strain>
    </source>
</reference>
<dbReference type="InterPro" id="IPR050107">
    <property type="entry name" value="ABC_carbohydrate_import_ATPase"/>
</dbReference>
<dbReference type="InterPro" id="IPR027417">
    <property type="entry name" value="P-loop_NTPase"/>
</dbReference>
<evidence type="ECO:0000256" key="2">
    <source>
        <dbReference type="ARBA" id="ARBA00009404"/>
    </source>
</evidence>
<comment type="catalytic activity">
    <reaction evidence="9">
        <text>ATP + H2O + (2R,4S)-2-methyl-2,3,3,4-tetrahydroxytetrahydrofuran-[AI-2-binding protein]Side 1 = ADP + phosphate + (2R,4S)-2-methyl-2,3,3,4-tetrahydroxytetrahydrofuranSide 2 + [AI-2-binding protein]Side 1.</text>
        <dbReference type="EC" id="7.6.2.13"/>
    </reaction>
</comment>
<feature type="domain" description="ABC transporter" evidence="10">
    <location>
        <begin position="251"/>
        <end position="495"/>
    </location>
</feature>
<dbReference type="GO" id="GO:0005886">
    <property type="term" value="C:plasma membrane"/>
    <property type="evidence" value="ECO:0007669"/>
    <property type="project" value="UniProtKB-SubCell"/>
</dbReference>
<dbReference type="PANTHER" id="PTHR43790:SF2">
    <property type="entry name" value="AUTOINDUCER 2 IMPORT ATP-BINDING PROTEIN LSRA"/>
    <property type="match status" value="1"/>
</dbReference>
<dbReference type="EC" id="7.6.2.13" evidence="8"/>
<evidence type="ECO:0000256" key="8">
    <source>
        <dbReference type="ARBA" id="ARBA00023798"/>
    </source>
</evidence>
<gene>
    <name evidence="11" type="ORF">SAMN04488136_111132</name>
</gene>
<evidence type="ECO:0000256" key="5">
    <source>
        <dbReference type="ARBA" id="ARBA00022741"/>
    </source>
</evidence>
<keyword evidence="6 11" id="KW-0067">ATP-binding</keyword>
<accession>A0A1G8ATJ3</accession>
<dbReference type="EMBL" id="FNDD01000011">
    <property type="protein sequence ID" value="SDH24331.1"/>
    <property type="molecule type" value="Genomic_DNA"/>
</dbReference>
<name>A0A1G8ATJ3_9VIBR</name>
<dbReference type="Proteomes" id="UP000198854">
    <property type="component" value="Unassembled WGS sequence"/>
</dbReference>
<dbReference type="PANTHER" id="PTHR43790">
    <property type="entry name" value="CARBOHYDRATE TRANSPORT ATP-BINDING PROTEIN MG119-RELATED"/>
    <property type="match status" value="1"/>
</dbReference>
<organism evidence="11 12">
    <name type="scientific">Vibrio xiamenensis</name>
    <dbReference type="NCBI Taxonomy" id="861298"/>
    <lineage>
        <taxon>Bacteria</taxon>
        <taxon>Pseudomonadati</taxon>
        <taxon>Pseudomonadota</taxon>
        <taxon>Gammaproteobacteria</taxon>
        <taxon>Vibrionales</taxon>
        <taxon>Vibrionaceae</taxon>
        <taxon>Vibrio</taxon>
    </lineage>
</organism>
<protein>
    <recommendedName>
        <fullName evidence="4">Autoinducer 2 import ATP-binding protein LsrA</fullName>
        <ecNumber evidence="8">7.6.2.13</ecNumber>
    </recommendedName>
</protein>
<comment type="similarity">
    <text evidence="2">Belongs to the ABC transporter superfamily. AI-2 autoinducer porter (TC 3.A.1.2.8) family.</text>
</comment>
<evidence type="ECO:0000259" key="10">
    <source>
        <dbReference type="PROSITE" id="PS50893"/>
    </source>
</evidence>
<dbReference type="SMART" id="SM00382">
    <property type="entry name" value="AAA"/>
    <property type="match status" value="2"/>
</dbReference>
<dbReference type="RefSeq" id="WP_093273593.1">
    <property type="nucleotide sequence ID" value="NZ_FNDD01000011.1"/>
</dbReference>
<comment type="subunit">
    <text evidence="3">The complex is composed of two ATP-binding proteins (LsrA), two transmembrane proteins (LsrC and LsrD) and a solute-binding protein (LsrB).</text>
</comment>
<keyword evidence="12" id="KW-1185">Reference proteome</keyword>
<dbReference type="PROSITE" id="PS00211">
    <property type="entry name" value="ABC_TRANSPORTER_1"/>
    <property type="match status" value="1"/>
</dbReference>
<evidence type="ECO:0000256" key="1">
    <source>
        <dbReference type="ARBA" id="ARBA00004417"/>
    </source>
</evidence>
<evidence type="ECO:0000313" key="12">
    <source>
        <dbReference type="Proteomes" id="UP000198854"/>
    </source>
</evidence>
<dbReference type="Pfam" id="PF00005">
    <property type="entry name" value="ABC_tran"/>
    <property type="match status" value="2"/>
</dbReference>
<feature type="domain" description="ABC transporter" evidence="10">
    <location>
        <begin position="7"/>
        <end position="240"/>
    </location>
</feature>
<sequence>MSEETILTASHISKRYGGVFALNDVSFSLNKGEILGLCGENGAGKSTLVKILGGYVKPDSGRLTIDGHEIELGKRVDPALITIVHQELSIVPHLSVLDNIMLGMKKSGFWYLRRQHVESVKQHLDSVGLAHVSPYQLAQTLSLAERQLVEIARGLASGAKVLLLDEPTATLSDAEIDKVFTIMRGLKAAGTTLVIISHRLDEVYTITDRVTVFRGGEHIFTRDTAQVPSEQLVSAMLGHEVERKAMHTVRPQSQDVCLACENLSLEGQFGPLNFNCHRGEIVAIVGQLGSGADALLKTLAGLEPNAKGKIVVNQKQVSIKGVQHADQLGIAYVPEERAAKGAFLDAPIGMNLSSRALGSLANMGVISKSDERAMGVDLARSFTLNPERNHEPVSSLSGGNQQKVVLGKAVATNPKLLLLNEPTRGVDIGARADIYQVLRTRADSGLSIVFFSTDLEEILDFADRIVTVFKGQVVNNVLRENASQQSILQDILHGNALESHKEVAA</sequence>
<proteinExistence type="inferred from homology"/>
<dbReference type="InterPro" id="IPR017871">
    <property type="entry name" value="ABC_transporter-like_CS"/>
</dbReference>
<evidence type="ECO:0000256" key="4">
    <source>
        <dbReference type="ARBA" id="ARBA00019459"/>
    </source>
</evidence>
<dbReference type="OrthoDB" id="9776369at2"/>
<dbReference type="GO" id="GO:0005524">
    <property type="term" value="F:ATP binding"/>
    <property type="evidence" value="ECO:0007669"/>
    <property type="project" value="UniProtKB-KW"/>
</dbReference>
<evidence type="ECO:0000256" key="7">
    <source>
        <dbReference type="ARBA" id="ARBA00023747"/>
    </source>
</evidence>
<evidence type="ECO:0000256" key="3">
    <source>
        <dbReference type="ARBA" id="ARBA00011262"/>
    </source>
</evidence>
<dbReference type="AlphaFoldDB" id="A0A1G8ATJ3"/>
<dbReference type="InterPro" id="IPR003593">
    <property type="entry name" value="AAA+_ATPase"/>
</dbReference>
<evidence type="ECO:0000256" key="6">
    <source>
        <dbReference type="ARBA" id="ARBA00022840"/>
    </source>
</evidence>
<dbReference type="SUPFAM" id="SSF52540">
    <property type="entry name" value="P-loop containing nucleoside triphosphate hydrolases"/>
    <property type="match status" value="2"/>
</dbReference>
<comment type="function">
    <text evidence="7">Part of the ABC transporter complex LsrABCD involved in autoinducer 2 (AI-2) import. Responsible for energy coupling to the transport system.</text>
</comment>
<dbReference type="CDD" id="cd03216">
    <property type="entry name" value="ABC_Carb_Monos_I"/>
    <property type="match status" value="1"/>
</dbReference>
<dbReference type="PROSITE" id="PS50893">
    <property type="entry name" value="ABC_TRANSPORTER_2"/>
    <property type="match status" value="2"/>
</dbReference>
<evidence type="ECO:0000313" key="11">
    <source>
        <dbReference type="EMBL" id="SDH24331.1"/>
    </source>
</evidence>
<evidence type="ECO:0000256" key="9">
    <source>
        <dbReference type="ARBA" id="ARBA00034076"/>
    </source>
</evidence>
<dbReference type="Gene3D" id="3.40.50.300">
    <property type="entry name" value="P-loop containing nucleotide triphosphate hydrolases"/>
    <property type="match status" value="2"/>
</dbReference>
<dbReference type="STRING" id="861298.SAMN04488136_111132"/>
<dbReference type="GO" id="GO:0016887">
    <property type="term" value="F:ATP hydrolysis activity"/>
    <property type="evidence" value="ECO:0007669"/>
    <property type="project" value="InterPro"/>
</dbReference>
<dbReference type="CDD" id="cd03215">
    <property type="entry name" value="ABC_Carb_Monos_II"/>
    <property type="match status" value="1"/>
</dbReference>
<dbReference type="InterPro" id="IPR003439">
    <property type="entry name" value="ABC_transporter-like_ATP-bd"/>
</dbReference>